<dbReference type="HOGENOM" id="CLU_3000180_0_0_1"/>
<keyword evidence="2" id="KW-1185">Reference proteome</keyword>
<organism evidence="1 2">
    <name type="scientific">Solanum tuberosum</name>
    <name type="common">Potato</name>
    <dbReference type="NCBI Taxonomy" id="4113"/>
    <lineage>
        <taxon>Eukaryota</taxon>
        <taxon>Viridiplantae</taxon>
        <taxon>Streptophyta</taxon>
        <taxon>Embryophyta</taxon>
        <taxon>Tracheophyta</taxon>
        <taxon>Spermatophyta</taxon>
        <taxon>Magnoliopsida</taxon>
        <taxon>eudicotyledons</taxon>
        <taxon>Gunneridae</taxon>
        <taxon>Pentapetalae</taxon>
        <taxon>asterids</taxon>
        <taxon>lamiids</taxon>
        <taxon>Solanales</taxon>
        <taxon>Solanaceae</taxon>
        <taxon>Solanoideae</taxon>
        <taxon>Solaneae</taxon>
        <taxon>Solanum</taxon>
    </lineage>
</organism>
<accession>M1CXD6</accession>
<protein>
    <submittedName>
        <fullName evidence="1">Uncharacterized protein</fullName>
    </submittedName>
</protein>
<dbReference type="Proteomes" id="UP000011115">
    <property type="component" value="Unassembled WGS sequence"/>
</dbReference>
<evidence type="ECO:0000313" key="1">
    <source>
        <dbReference type="EnsemblPlants" id="PGSC0003DMT400076780"/>
    </source>
</evidence>
<dbReference type="InParanoid" id="M1CXD6"/>
<sequence length="57" mass="6173">MEAATNTCIRVGCLHHTLGVPALPRTLLTRDDLCNGLPFTLILIYSLLSTSEGSIFL</sequence>
<dbReference type="Gramene" id="PGSC0003DMT400076780">
    <property type="protein sequence ID" value="PGSC0003DMT400076780"/>
    <property type="gene ID" value="PGSC0003DMG400029859"/>
</dbReference>
<name>M1CXD6_SOLTU</name>
<proteinExistence type="predicted"/>
<reference evidence="1" key="2">
    <citation type="submission" date="2015-06" db="UniProtKB">
        <authorList>
            <consortium name="EnsemblPlants"/>
        </authorList>
    </citation>
    <scope>IDENTIFICATION</scope>
    <source>
        <strain evidence="1">DM1-3 516 R44</strain>
    </source>
</reference>
<dbReference type="AlphaFoldDB" id="M1CXD6"/>
<dbReference type="EnsemblPlants" id="PGSC0003DMT400076780">
    <property type="protein sequence ID" value="PGSC0003DMT400076780"/>
    <property type="gene ID" value="PGSC0003DMG400029859"/>
</dbReference>
<dbReference type="PaxDb" id="4113-PGSC0003DMT400076780"/>
<evidence type="ECO:0000313" key="2">
    <source>
        <dbReference type="Proteomes" id="UP000011115"/>
    </source>
</evidence>
<reference evidence="2" key="1">
    <citation type="journal article" date="2011" name="Nature">
        <title>Genome sequence and analysis of the tuber crop potato.</title>
        <authorList>
            <consortium name="The Potato Genome Sequencing Consortium"/>
        </authorList>
    </citation>
    <scope>NUCLEOTIDE SEQUENCE [LARGE SCALE GENOMIC DNA]</scope>
    <source>
        <strain evidence="2">cv. DM1-3 516 R44</strain>
    </source>
</reference>